<protein>
    <submittedName>
        <fullName evidence="1">Uncharacterized protein</fullName>
    </submittedName>
</protein>
<accession>A0ABX6JAW2</accession>
<reference evidence="1 2" key="1">
    <citation type="submission" date="2020-02" db="EMBL/GenBank/DDBJ databases">
        <title>Complete genome sequence of Blautia producta JCM 1471(T).</title>
        <authorList>
            <person name="Tourlousse D.M."/>
            <person name="Sakamoto M."/>
            <person name="Miura T."/>
            <person name="Narita K."/>
            <person name="Ohashi A."/>
            <person name="Uchino Y."/>
            <person name="Yamazoe A."/>
            <person name="Kameyama K."/>
            <person name="Terauchi J."/>
            <person name="Ohkuma M."/>
            <person name="Kawasaki H."/>
            <person name="Sekiguchi Y."/>
        </authorList>
    </citation>
    <scope>NUCLEOTIDE SEQUENCE [LARGE SCALE GENOMIC DNA]</scope>
    <source>
        <strain evidence="1 2">JCM 1471</strain>
    </source>
</reference>
<organism evidence="1 2">
    <name type="scientific">Blautia producta ATCC 27340 = DSM 2950</name>
    <dbReference type="NCBI Taxonomy" id="1121114"/>
    <lineage>
        <taxon>Bacteria</taxon>
        <taxon>Bacillati</taxon>
        <taxon>Bacillota</taxon>
        <taxon>Clostridia</taxon>
        <taxon>Lachnospirales</taxon>
        <taxon>Lachnospiraceae</taxon>
        <taxon>Blautia</taxon>
    </lineage>
</organism>
<sequence>MVKIICSTEEEKEEISRLMRLGELIALGVEVILKADLNCFNHRKIKWEVKEK</sequence>
<dbReference type="GeneID" id="75053825"/>
<dbReference type="RefSeq" id="WP_018596610.1">
    <property type="nucleotide sequence ID" value="NZ_AUUC01000039.1"/>
</dbReference>
<gene>
    <name evidence="1" type="ORF">GXM18_17715</name>
</gene>
<name>A0ABX6JAW2_9FIRM</name>
<proteinExistence type="predicted"/>
<evidence type="ECO:0000313" key="1">
    <source>
        <dbReference type="EMBL" id="QIB56534.1"/>
    </source>
</evidence>
<keyword evidence="2" id="KW-1185">Reference proteome</keyword>
<dbReference type="Proteomes" id="UP000464715">
    <property type="component" value="Chromosome"/>
</dbReference>
<evidence type="ECO:0000313" key="2">
    <source>
        <dbReference type="Proteomes" id="UP000464715"/>
    </source>
</evidence>
<dbReference type="EMBL" id="CP048626">
    <property type="protein sequence ID" value="QIB56534.1"/>
    <property type="molecule type" value="Genomic_DNA"/>
</dbReference>